<feature type="transmembrane region" description="Helical" evidence="6">
    <location>
        <begin position="134"/>
        <end position="152"/>
    </location>
</feature>
<evidence type="ECO:0000313" key="8">
    <source>
        <dbReference type="EMBL" id="MBB5349132.1"/>
    </source>
</evidence>
<reference evidence="8 9" key="1">
    <citation type="submission" date="2020-08" db="EMBL/GenBank/DDBJ databases">
        <title>Genomic Encyclopedia of Type Strains, Phase IV (KMG-IV): sequencing the most valuable type-strain genomes for metagenomic binning, comparative biology and taxonomic classification.</title>
        <authorList>
            <person name="Goeker M."/>
        </authorList>
    </citation>
    <scope>NUCLEOTIDE SEQUENCE [LARGE SCALE GENOMIC DNA]</scope>
    <source>
        <strain evidence="8 9">DSM 28570</strain>
    </source>
</reference>
<dbReference type="AlphaFoldDB" id="A0A840UTK9"/>
<comment type="subcellular location">
    <subcellularLocation>
        <location evidence="1">Membrane</location>
        <topology evidence="1">Multi-pass membrane protein</topology>
    </subcellularLocation>
</comment>
<dbReference type="PANTHER" id="PTHR32322">
    <property type="entry name" value="INNER MEMBRANE TRANSPORTER"/>
    <property type="match status" value="1"/>
</dbReference>
<name>A0A840UTK9_9BACT</name>
<accession>A0A840UTK9</accession>
<feature type="transmembrane region" description="Helical" evidence="6">
    <location>
        <begin position="220"/>
        <end position="243"/>
    </location>
</feature>
<evidence type="ECO:0000256" key="1">
    <source>
        <dbReference type="ARBA" id="ARBA00004141"/>
    </source>
</evidence>
<feature type="transmembrane region" description="Helical" evidence="6">
    <location>
        <begin position="158"/>
        <end position="177"/>
    </location>
</feature>
<feature type="domain" description="EamA" evidence="7">
    <location>
        <begin position="159"/>
        <end position="291"/>
    </location>
</feature>
<feature type="transmembrane region" description="Helical" evidence="6">
    <location>
        <begin position="250"/>
        <end position="269"/>
    </location>
</feature>
<evidence type="ECO:0000256" key="4">
    <source>
        <dbReference type="ARBA" id="ARBA00022989"/>
    </source>
</evidence>
<evidence type="ECO:0000313" key="9">
    <source>
        <dbReference type="Proteomes" id="UP000539642"/>
    </source>
</evidence>
<feature type="transmembrane region" description="Helical" evidence="6">
    <location>
        <begin position="184"/>
        <end position="208"/>
    </location>
</feature>
<dbReference type="InterPro" id="IPR000620">
    <property type="entry name" value="EamA_dom"/>
</dbReference>
<dbReference type="PANTHER" id="PTHR32322:SF2">
    <property type="entry name" value="EAMA DOMAIN-CONTAINING PROTEIN"/>
    <property type="match status" value="1"/>
</dbReference>
<keyword evidence="3 6" id="KW-0812">Transmembrane</keyword>
<comment type="similarity">
    <text evidence="2">Belongs to the EamA transporter family.</text>
</comment>
<evidence type="ECO:0000259" key="7">
    <source>
        <dbReference type="Pfam" id="PF00892"/>
    </source>
</evidence>
<protein>
    <submittedName>
        <fullName evidence="8">RarD protein</fullName>
    </submittedName>
</protein>
<dbReference type="SUPFAM" id="SSF103481">
    <property type="entry name" value="Multidrug resistance efflux transporter EmrE"/>
    <property type="match status" value="2"/>
</dbReference>
<comment type="caution">
    <text evidence="8">The sequence shown here is derived from an EMBL/GenBank/DDBJ whole genome shotgun (WGS) entry which is preliminary data.</text>
</comment>
<dbReference type="InterPro" id="IPR037185">
    <property type="entry name" value="EmrE-like"/>
</dbReference>
<feature type="transmembrane region" description="Helical" evidence="6">
    <location>
        <begin position="48"/>
        <end position="67"/>
    </location>
</feature>
<dbReference type="Gene3D" id="1.10.3730.20">
    <property type="match status" value="1"/>
</dbReference>
<dbReference type="Pfam" id="PF00892">
    <property type="entry name" value="EamA"/>
    <property type="match status" value="2"/>
</dbReference>
<dbReference type="EMBL" id="JACHEO010000019">
    <property type="protein sequence ID" value="MBB5349132.1"/>
    <property type="molecule type" value="Genomic_DNA"/>
</dbReference>
<keyword evidence="9" id="KW-1185">Reference proteome</keyword>
<dbReference type="GO" id="GO:0016020">
    <property type="term" value="C:membrane"/>
    <property type="evidence" value="ECO:0007669"/>
    <property type="project" value="UniProtKB-SubCell"/>
</dbReference>
<feature type="transmembrane region" description="Helical" evidence="6">
    <location>
        <begin position="275"/>
        <end position="292"/>
    </location>
</feature>
<dbReference type="RefSeq" id="WP_183351942.1">
    <property type="nucleotide sequence ID" value="NZ_JACHEO010000019.1"/>
</dbReference>
<evidence type="ECO:0000256" key="6">
    <source>
        <dbReference type="SAM" id="Phobius"/>
    </source>
</evidence>
<feature type="transmembrane region" description="Helical" evidence="6">
    <location>
        <begin position="106"/>
        <end position="127"/>
    </location>
</feature>
<keyword evidence="5 6" id="KW-0472">Membrane</keyword>
<feature type="transmembrane region" description="Helical" evidence="6">
    <location>
        <begin position="79"/>
        <end position="100"/>
    </location>
</feature>
<evidence type="ECO:0000256" key="3">
    <source>
        <dbReference type="ARBA" id="ARBA00022692"/>
    </source>
</evidence>
<keyword evidence="4 6" id="KW-1133">Transmembrane helix</keyword>
<evidence type="ECO:0000256" key="5">
    <source>
        <dbReference type="ARBA" id="ARBA00023136"/>
    </source>
</evidence>
<gene>
    <name evidence="8" type="ORF">HNQ81_002883</name>
</gene>
<feature type="transmembrane region" description="Helical" evidence="6">
    <location>
        <begin position="12"/>
        <end position="36"/>
    </location>
</feature>
<organism evidence="8 9">
    <name type="scientific">Desulfoprunum benzoelyticum</name>
    <dbReference type="NCBI Taxonomy" id="1506996"/>
    <lineage>
        <taxon>Bacteria</taxon>
        <taxon>Pseudomonadati</taxon>
        <taxon>Thermodesulfobacteriota</taxon>
        <taxon>Desulfobulbia</taxon>
        <taxon>Desulfobulbales</taxon>
        <taxon>Desulfobulbaceae</taxon>
        <taxon>Desulfoprunum</taxon>
    </lineage>
</organism>
<sequence length="295" mass="30218">MTRTSDRLAPPAASALVGILYVALSAASFGALPIFIKVAYASGASTVAVLAMRFTFAALLMCVIMVVRRQRWPHGRHLIILIGMGGLGYVGQSYCFFAALNHASAGLVSLLLYLYPTLVTLLAAVFLRQPLNRIKLAAVLAALAGTALIIGGDAGGSLPGILLGIGAALIYSIYILVGSRILQAVGALPAATVIMIAAATVFAVLAMAGRPSLPQGSAGWMAIAAIALVSTVIAMVFFFAGLARLSAADAATVSTLEPLVTVILAALFLGESITPAKLFGGIIIITALVVLARSR</sequence>
<dbReference type="Proteomes" id="UP000539642">
    <property type="component" value="Unassembled WGS sequence"/>
</dbReference>
<dbReference type="InterPro" id="IPR050638">
    <property type="entry name" value="AA-Vitamin_Transporters"/>
</dbReference>
<proteinExistence type="inferred from homology"/>
<evidence type="ECO:0000256" key="2">
    <source>
        <dbReference type="ARBA" id="ARBA00007362"/>
    </source>
</evidence>
<feature type="domain" description="EamA" evidence="7">
    <location>
        <begin position="17"/>
        <end position="150"/>
    </location>
</feature>